<gene>
    <name evidence="2" type="ORF">BD289DRAFT_424152</name>
</gene>
<evidence type="ECO:0008006" key="4">
    <source>
        <dbReference type="Google" id="ProtNLM"/>
    </source>
</evidence>
<evidence type="ECO:0000313" key="2">
    <source>
        <dbReference type="EMBL" id="PSR99396.1"/>
    </source>
</evidence>
<accession>A0A2T3AJ04</accession>
<keyword evidence="3" id="KW-1185">Reference proteome</keyword>
<name>A0A2T3AJ04_9PEZI</name>
<dbReference type="AlphaFoldDB" id="A0A2T3AJ04"/>
<evidence type="ECO:0000256" key="1">
    <source>
        <dbReference type="SAM" id="SignalP"/>
    </source>
</evidence>
<organism evidence="2 3">
    <name type="scientific">Coniella lustricola</name>
    <dbReference type="NCBI Taxonomy" id="2025994"/>
    <lineage>
        <taxon>Eukaryota</taxon>
        <taxon>Fungi</taxon>
        <taxon>Dikarya</taxon>
        <taxon>Ascomycota</taxon>
        <taxon>Pezizomycotina</taxon>
        <taxon>Sordariomycetes</taxon>
        <taxon>Sordariomycetidae</taxon>
        <taxon>Diaporthales</taxon>
        <taxon>Schizoparmaceae</taxon>
        <taxon>Coniella</taxon>
    </lineage>
</organism>
<protein>
    <recommendedName>
        <fullName evidence="4">Secreted protein</fullName>
    </recommendedName>
</protein>
<dbReference type="EMBL" id="KZ678384">
    <property type="protein sequence ID" value="PSR99396.1"/>
    <property type="molecule type" value="Genomic_DNA"/>
</dbReference>
<feature type="signal peptide" evidence="1">
    <location>
        <begin position="1"/>
        <end position="23"/>
    </location>
</feature>
<dbReference type="Proteomes" id="UP000241462">
    <property type="component" value="Unassembled WGS sequence"/>
</dbReference>
<dbReference type="InParanoid" id="A0A2T3AJ04"/>
<reference evidence="2 3" key="1">
    <citation type="journal article" date="2018" name="Mycol. Prog.">
        <title>Coniella lustricola, a new species from submerged detritus.</title>
        <authorList>
            <person name="Raudabaugh D.B."/>
            <person name="Iturriaga T."/>
            <person name="Carver A."/>
            <person name="Mondo S."/>
            <person name="Pangilinan J."/>
            <person name="Lipzen A."/>
            <person name="He G."/>
            <person name="Amirebrahimi M."/>
            <person name="Grigoriev I.V."/>
            <person name="Miller A.N."/>
        </authorList>
    </citation>
    <scope>NUCLEOTIDE SEQUENCE [LARGE SCALE GENOMIC DNA]</scope>
    <source>
        <strain evidence="2 3">B22-T-1</strain>
    </source>
</reference>
<sequence length="90" mass="10627">MRLGWLPWSACGWLFSPSSPSDGAQYAPCETKVKRASWRRRRASQRLQQPDWQLKTAKCQDCQNKGRWFRLVVIKSVYLCRQARICLLIR</sequence>
<proteinExistence type="predicted"/>
<keyword evidence="1" id="KW-0732">Signal</keyword>
<feature type="chain" id="PRO_5015722202" description="Secreted protein" evidence="1">
    <location>
        <begin position="24"/>
        <end position="90"/>
    </location>
</feature>
<evidence type="ECO:0000313" key="3">
    <source>
        <dbReference type="Proteomes" id="UP000241462"/>
    </source>
</evidence>